<accession>A0AAV4LLW6</accession>
<comment type="caution">
    <text evidence="4">The sequence shown here is derived from an EMBL/GenBank/DDBJ whole genome shotgun (WGS) entry which is preliminary data.</text>
</comment>
<proteinExistence type="inferred from homology"/>
<reference evidence="4 5" key="1">
    <citation type="submission" date="2021-06" db="EMBL/GenBank/DDBJ databases">
        <title>Genome sequence of Babesia caballi.</title>
        <authorList>
            <person name="Yamagishi J."/>
            <person name="Kidaka T."/>
            <person name="Ochi A."/>
        </authorList>
    </citation>
    <scope>NUCLEOTIDE SEQUENCE [LARGE SCALE GENOMIC DNA]</scope>
    <source>
        <strain evidence="4">USDA-D6B2</strain>
    </source>
</reference>
<gene>
    <name evidence="4" type="ORF">BcabD6B2_03150</name>
</gene>
<evidence type="ECO:0000313" key="4">
    <source>
        <dbReference type="EMBL" id="GIX60880.1"/>
    </source>
</evidence>
<dbReference type="RefSeq" id="XP_067712951.1">
    <property type="nucleotide sequence ID" value="XM_067856850.1"/>
</dbReference>
<protein>
    <submittedName>
        <fullName evidence="4">Phosphoribosylformylglycinamidine synthase subunit PurQ</fullName>
    </submittedName>
</protein>
<dbReference type="EMBL" id="BPLF01000001">
    <property type="protein sequence ID" value="GIX60880.1"/>
    <property type="molecule type" value="Genomic_DNA"/>
</dbReference>
<feature type="region of interest" description="Disordered" evidence="2">
    <location>
        <begin position="1"/>
        <end position="37"/>
    </location>
</feature>
<sequence length="112" mass="12677">MSDMGSVNLSHGFPQAAKESGGKLVRAQGSNKSQRQIQRNYADELRLVKQLQGTKRLNVSTHDVDVILDENARLIQQLQHPNKTKDSHAYVQKFSQLLRNLFLLARLADQPK</sequence>
<evidence type="ECO:0000313" key="5">
    <source>
        <dbReference type="Proteomes" id="UP001497744"/>
    </source>
</evidence>
<dbReference type="Proteomes" id="UP001497744">
    <property type="component" value="Unassembled WGS sequence"/>
</dbReference>
<dbReference type="GeneID" id="94192363"/>
<name>A0AAV4LLW6_BABCB</name>
<dbReference type="AlphaFoldDB" id="A0AAV4LLW6"/>
<evidence type="ECO:0000259" key="3">
    <source>
        <dbReference type="Pfam" id="PF05030"/>
    </source>
</evidence>
<feature type="compositionally biased region" description="Polar residues" evidence="2">
    <location>
        <begin position="28"/>
        <end position="37"/>
    </location>
</feature>
<evidence type="ECO:0000256" key="1">
    <source>
        <dbReference type="ARBA" id="ARBA00007945"/>
    </source>
</evidence>
<comment type="similarity">
    <text evidence="1">Belongs to the SS18 family.</text>
</comment>
<organism evidence="4 5">
    <name type="scientific">Babesia caballi</name>
    <dbReference type="NCBI Taxonomy" id="5871"/>
    <lineage>
        <taxon>Eukaryota</taxon>
        <taxon>Sar</taxon>
        <taxon>Alveolata</taxon>
        <taxon>Apicomplexa</taxon>
        <taxon>Aconoidasida</taxon>
        <taxon>Piroplasmida</taxon>
        <taxon>Babesiidae</taxon>
        <taxon>Babesia</taxon>
    </lineage>
</organism>
<feature type="domain" description="SS18 N-terminal" evidence="3">
    <location>
        <begin position="58"/>
        <end position="110"/>
    </location>
</feature>
<keyword evidence="5" id="KW-1185">Reference proteome</keyword>
<dbReference type="Pfam" id="PF05030">
    <property type="entry name" value="SSXT"/>
    <property type="match status" value="1"/>
</dbReference>
<dbReference type="InterPro" id="IPR007726">
    <property type="entry name" value="SS18_N"/>
</dbReference>
<evidence type="ECO:0000256" key="2">
    <source>
        <dbReference type="SAM" id="MobiDB-lite"/>
    </source>
</evidence>